<proteinExistence type="predicted"/>
<dbReference type="RefSeq" id="WP_163317669.1">
    <property type="nucleotide sequence ID" value="NZ_JAAGAA010000015.1"/>
</dbReference>
<protein>
    <submittedName>
        <fullName evidence="1">Cobyrinic acid ac-diamide synthase</fullName>
    </submittedName>
</protein>
<keyword evidence="2" id="KW-1185">Reference proteome</keyword>
<gene>
    <name evidence="1" type="ORF">GZH52_15095</name>
</gene>
<sequence>MSNRSQFWAAHLTAIERESITTKAYAEQEGLSVSALYDWRKRLHAEAGGAGNPFVAVRLQTDLPPVACTLAIGDALRLSCASLPDATWLAALARALDGGRR</sequence>
<dbReference type="Proteomes" id="UP000482578">
    <property type="component" value="Unassembled WGS sequence"/>
</dbReference>
<evidence type="ECO:0000313" key="1">
    <source>
        <dbReference type="EMBL" id="NDV14097.1"/>
    </source>
</evidence>
<dbReference type="AlphaFoldDB" id="A0A6B2KVV1"/>
<reference evidence="1 2" key="1">
    <citation type="submission" date="2020-02" db="EMBL/GenBank/DDBJ databases">
        <authorList>
            <person name="Yang Z."/>
        </authorList>
    </citation>
    <scope>NUCLEOTIDE SEQUENCE [LARGE SCALE GENOMIC DNA]</scope>
    <source>
        <strain evidence="1 2">HX-7-9</strain>
    </source>
</reference>
<dbReference type="EMBL" id="JAAGAA010000015">
    <property type="protein sequence ID" value="NDV14097.1"/>
    <property type="molecule type" value="Genomic_DNA"/>
</dbReference>
<evidence type="ECO:0000313" key="2">
    <source>
        <dbReference type="Proteomes" id="UP000482578"/>
    </source>
</evidence>
<comment type="caution">
    <text evidence="1">The sequence shown here is derived from an EMBL/GenBank/DDBJ whole genome shotgun (WGS) entry which is preliminary data.</text>
</comment>
<name>A0A6B2KVV1_9NEIS</name>
<accession>A0A6B2KVV1</accession>
<dbReference type="NCBIfam" id="NF047593">
    <property type="entry name" value="IS66_ISAeme5_TnpA"/>
    <property type="match status" value="1"/>
</dbReference>
<organism evidence="1 2">
    <name type="scientific">Crenobacter caeni</name>
    <dbReference type="NCBI Taxonomy" id="2705474"/>
    <lineage>
        <taxon>Bacteria</taxon>
        <taxon>Pseudomonadati</taxon>
        <taxon>Pseudomonadota</taxon>
        <taxon>Betaproteobacteria</taxon>
        <taxon>Neisseriales</taxon>
        <taxon>Neisseriaceae</taxon>
        <taxon>Crenobacter</taxon>
    </lineage>
</organism>